<comment type="catalytic activity">
    <reaction evidence="5">
        <text>L-proline + NADP(+) = (S)-1-pyrroline-5-carboxylate + NADPH + 2 H(+)</text>
        <dbReference type="Rhea" id="RHEA:14109"/>
        <dbReference type="ChEBI" id="CHEBI:15378"/>
        <dbReference type="ChEBI" id="CHEBI:17388"/>
        <dbReference type="ChEBI" id="CHEBI:57783"/>
        <dbReference type="ChEBI" id="CHEBI:58349"/>
        <dbReference type="ChEBI" id="CHEBI:60039"/>
        <dbReference type="EC" id="1.5.1.2"/>
    </reaction>
</comment>
<accession>A0A8H7VL31</accession>
<gene>
    <name evidence="8" type="ORF">INT45_006320</name>
</gene>
<keyword evidence="2 4" id="KW-0521">NADP</keyword>
<evidence type="ECO:0000259" key="6">
    <source>
        <dbReference type="Pfam" id="PF03807"/>
    </source>
</evidence>
<dbReference type="GO" id="GO:0004735">
    <property type="term" value="F:pyrroline-5-carboxylate reductase activity"/>
    <property type="evidence" value="ECO:0007669"/>
    <property type="project" value="UniProtKB-EC"/>
</dbReference>
<dbReference type="PROSITE" id="PS00521">
    <property type="entry name" value="P5CR"/>
    <property type="match status" value="1"/>
</dbReference>
<dbReference type="EC" id="1.5.1.2" evidence="5"/>
<dbReference type="InterPro" id="IPR036291">
    <property type="entry name" value="NAD(P)-bd_dom_sf"/>
</dbReference>
<feature type="binding site" evidence="4">
    <location>
        <position position="70"/>
    </location>
    <ligand>
        <name>NADPH</name>
        <dbReference type="ChEBI" id="CHEBI:57783"/>
    </ligand>
</feature>
<reference evidence="8 9" key="1">
    <citation type="submission" date="2020-12" db="EMBL/GenBank/DDBJ databases">
        <title>Metabolic potential, ecology and presence of endohyphal bacteria is reflected in genomic diversity of Mucoromycotina.</title>
        <authorList>
            <person name="Muszewska A."/>
            <person name="Okrasinska A."/>
            <person name="Steczkiewicz K."/>
            <person name="Drgas O."/>
            <person name="Orlowska M."/>
            <person name="Perlinska-Lenart U."/>
            <person name="Aleksandrzak-Piekarczyk T."/>
            <person name="Szatraj K."/>
            <person name="Zielenkiewicz U."/>
            <person name="Pilsyk S."/>
            <person name="Malc E."/>
            <person name="Mieczkowski P."/>
            <person name="Kruszewska J.S."/>
            <person name="Biernat P."/>
            <person name="Pawlowska J."/>
        </authorList>
    </citation>
    <scope>NUCLEOTIDE SEQUENCE [LARGE SCALE GENOMIC DNA]</scope>
    <source>
        <strain evidence="8 9">CBS 142.35</strain>
    </source>
</reference>
<dbReference type="PANTHER" id="PTHR11645:SF0">
    <property type="entry name" value="PYRROLINE-5-CARBOXYLATE REDUCTASE 3"/>
    <property type="match status" value="1"/>
</dbReference>
<feature type="domain" description="Pyrroline-5-carboxylate reductase catalytic N-terminal" evidence="6">
    <location>
        <begin position="18"/>
        <end position="110"/>
    </location>
</feature>
<dbReference type="FunFam" id="1.10.3730.10:FF:000001">
    <property type="entry name" value="Pyrroline-5-carboxylate reductase"/>
    <property type="match status" value="1"/>
</dbReference>
<keyword evidence="9" id="KW-1185">Reference proteome</keyword>
<dbReference type="InterPro" id="IPR028939">
    <property type="entry name" value="P5C_Rdtase_cat_N"/>
</dbReference>
<evidence type="ECO:0000256" key="3">
    <source>
        <dbReference type="ARBA" id="ARBA00023002"/>
    </source>
</evidence>
<keyword evidence="5" id="KW-0028">Amino-acid biosynthesis</keyword>
<evidence type="ECO:0000256" key="4">
    <source>
        <dbReference type="PIRSR" id="PIRSR000193-1"/>
    </source>
</evidence>
<dbReference type="PIRSF" id="PIRSF000193">
    <property type="entry name" value="Pyrrol-5-carb_rd"/>
    <property type="match status" value="1"/>
</dbReference>
<dbReference type="InterPro" id="IPR053790">
    <property type="entry name" value="P5CR-like_CS"/>
</dbReference>
<feature type="binding site" evidence="4">
    <location>
        <begin position="83"/>
        <end position="86"/>
    </location>
    <ligand>
        <name>NADP(+)</name>
        <dbReference type="ChEBI" id="CHEBI:58349"/>
    </ligand>
</feature>
<evidence type="ECO:0000259" key="7">
    <source>
        <dbReference type="Pfam" id="PF14748"/>
    </source>
</evidence>
<feature type="domain" description="Pyrroline-5-carboxylate reductase dimerisation" evidence="7">
    <location>
        <begin position="175"/>
        <end position="278"/>
    </location>
</feature>
<keyword evidence="5" id="KW-0641">Proline biosynthesis</keyword>
<evidence type="ECO:0000256" key="1">
    <source>
        <dbReference type="ARBA" id="ARBA00005525"/>
    </source>
</evidence>
<dbReference type="Gene3D" id="3.40.50.720">
    <property type="entry name" value="NAD(P)-binding Rossmann-like Domain"/>
    <property type="match status" value="1"/>
</dbReference>
<evidence type="ECO:0000256" key="5">
    <source>
        <dbReference type="RuleBase" id="RU003903"/>
    </source>
</evidence>
<dbReference type="UniPathway" id="UPA00098">
    <property type="reaction ID" value="UER00361"/>
</dbReference>
<keyword evidence="3 5" id="KW-0560">Oxidoreductase</keyword>
<dbReference type="SUPFAM" id="SSF51735">
    <property type="entry name" value="NAD(P)-binding Rossmann-fold domains"/>
    <property type="match status" value="1"/>
</dbReference>
<dbReference type="InterPro" id="IPR029036">
    <property type="entry name" value="P5CR_dimer"/>
</dbReference>
<dbReference type="EMBL" id="JAEPRB010000223">
    <property type="protein sequence ID" value="KAG2218559.1"/>
    <property type="molecule type" value="Genomic_DNA"/>
</dbReference>
<dbReference type="Gene3D" id="1.10.3730.10">
    <property type="entry name" value="ProC C-terminal domain-like"/>
    <property type="match status" value="1"/>
</dbReference>
<evidence type="ECO:0000256" key="2">
    <source>
        <dbReference type="ARBA" id="ARBA00022857"/>
    </source>
</evidence>
<comment type="pathway">
    <text evidence="5">Amino-acid biosynthesis; L-proline biosynthesis; L-proline from L-glutamate 5-semialdehyde: step 1/1.</text>
</comment>
<dbReference type="AlphaFoldDB" id="A0A8H7VL31"/>
<dbReference type="NCBIfam" id="TIGR00112">
    <property type="entry name" value="proC"/>
    <property type="match status" value="1"/>
</dbReference>
<dbReference type="Pfam" id="PF03807">
    <property type="entry name" value="F420_oxidored"/>
    <property type="match status" value="1"/>
</dbReference>
<comment type="caution">
    <text evidence="8">The sequence shown here is derived from an EMBL/GenBank/DDBJ whole genome shotgun (WGS) entry which is preliminary data.</text>
</comment>
<evidence type="ECO:0000313" key="9">
    <source>
        <dbReference type="Proteomes" id="UP000646827"/>
    </source>
</evidence>
<dbReference type="GO" id="GO:0055129">
    <property type="term" value="P:L-proline biosynthetic process"/>
    <property type="evidence" value="ECO:0007669"/>
    <property type="project" value="UniProtKB-UniPathway"/>
</dbReference>
<proteinExistence type="inferred from homology"/>
<name>A0A8H7VL31_9FUNG</name>
<dbReference type="HAMAP" id="MF_01925">
    <property type="entry name" value="P5C_reductase"/>
    <property type="match status" value="1"/>
</dbReference>
<dbReference type="InterPro" id="IPR000304">
    <property type="entry name" value="Pyrroline-COOH_reductase"/>
</dbReference>
<evidence type="ECO:0000313" key="8">
    <source>
        <dbReference type="EMBL" id="KAG2218559.1"/>
    </source>
</evidence>
<sequence>MIPTSQPTTTDNSNKPIIAFIGAGNMAEAVIGGLYASGHPPSHLRFSEPFDERRRYMESKFSECMSGTDNNEIIKDADVIILAVKPQVIRDVVSALNCESNALIISIAAGIRTEDILRWLKTSQPLVRCMPNTPALIGEGAVGLYATESVSETQRDTTVGIMSAVAKEVMWVEKEPLIDTITGISGSGPAYYFLFMETMTQAGIDAGLPEEQSRALTIQTCLGAAKMAQSSEHDLSTLRKNVTSPNGTTEAAIKSMEADNIRQIIKDAVFSAERRGKEIADEMGKN</sequence>
<dbReference type="SUPFAM" id="SSF48179">
    <property type="entry name" value="6-phosphogluconate dehydrogenase C-terminal domain-like"/>
    <property type="match status" value="1"/>
</dbReference>
<organism evidence="8 9">
    <name type="scientific">Circinella minor</name>
    <dbReference type="NCBI Taxonomy" id="1195481"/>
    <lineage>
        <taxon>Eukaryota</taxon>
        <taxon>Fungi</taxon>
        <taxon>Fungi incertae sedis</taxon>
        <taxon>Mucoromycota</taxon>
        <taxon>Mucoromycotina</taxon>
        <taxon>Mucoromycetes</taxon>
        <taxon>Mucorales</taxon>
        <taxon>Lichtheimiaceae</taxon>
        <taxon>Circinella</taxon>
    </lineage>
</organism>
<comment type="similarity">
    <text evidence="1 5">Belongs to the pyrroline-5-carboxylate reductase family.</text>
</comment>
<dbReference type="PANTHER" id="PTHR11645">
    <property type="entry name" value="PYRROLINE-5-CARBOXYLATE REDUCTASE"/>
    <property type="match status" value="1"/>
</dbReference>
<feature type="binding site" evidence="4">
    <location>
        <begin position="21"/>
        <end position="26"/>
    </location>
    <ligand>
        <name>NADP(+)</name>
        <dbReference type="ChEBI" id="CHEBI:58349"/>
    </ligand>
</feature>
<dbReference type="OrthoDB" id="10263291at2759"/>
<dbReference type="InterPro" id="IPR008927">
    <property type="entry name" value="6-PGluconate_DH-like_C_sf"/>
</dbReference>
<dbReference type="Proteomes" id="UP000646827">
    <property type="component" value="Unassembled WGS sequence"/>
</dbReference>
<protein>
    <recommendedName>
        <fullName evidence="5">Pyrroline-5-carboxylate reductase</fullName>
        <ecNumber evidence="5">1.5.1.2</ecNumber>
    </recommendedName>
</protein>
<dbReference type="Pfam" id="PF14748">
    <property type="entry name" value="P5CR_dimer"/>
    <property type="match status" value="1"/>
</dbReference>